<dbReference type="PANTHER" id="PTHR37543">
    <property type="entry name" value="CCCH ZINC FINGER DNA BINDING PROTEIN (AFU_ORTHOLOGUE AFUA_5G12760)"/>
    <property type="match status" value="1"/>
</dbReference>
<evidence type="ECO:0000313" key="4">
    <source>
        <dbReference type="Proteomes" id="UP000298327"/>
    </source>
</evidence>
<dbReference type="PANTHER" id="PTHR37543:SF1">
    <property type="entry name" value="CCCH ZINC FINGER DNA BINDING PROTEIN (AFU_ORTHOLOGUE AFUA_5G12760)"/>
    <property type="match status" value="1"/>
</dbReference>
<dbReference type="GO" id="GO:0008270">
    <property type="term" value="F:zinc ion binding"/>
    <property type="evidence" value="ECO:0007669"/>
    <property type="project" value="UniProtKB-KW"/>
</dbReference>
<dbReference type="Proteomes" id="UP000298327">
    <property type="component" value="Unassembled WGS sequence"/>
</dbReference>
<proteinExistence type="predicted"/>
<feature type="domain" description="C3H1-type" evidence="2">
    <location>
        <begin position="304"/>
        <end position="332"/>
    </location>
</feature>
<dbReference type="InterPro" id="IPR057683">
    <property type="entry name" value="DUF7923"/>
</dbReference>
<feature type="zinc finger region" description="C3H1-type" evidence="1">
    <location>
        <begin position="304"/>
        <end position="332"/>
    </location>
</feature>
<dbReference type="STRING" id="205917.A0A4Y9YFD7"/>
<dbReference type="PROSITE" id="PS50103">
    <property type="entry name" value="ZF_C3H1"/>
    <property type="match status" value="2"/>
</dbReference>
<organism evidence="3 4">
    <name type="scientific">Dentipellis fragilis</name>
    <dbReference type="NCBI Taxonomy" id="205917"/>
    <lineage>
        <taxon>Eukaryota</taxon>
        <taxon>Fungi</taxon>
        <taxon>Dikarya</taxon>
        <taxon>Basidiomycota</taxon>
        <taxon>Agaricomycotina</taxon>
        <taxon>Agaricomycetes</taxon>
        <taxon>Russulales</taxon>
        <taxon>Hericiaceae</taxon>
        <taxon>Dentipellis</taxon>
    </lineage>
</organism>
<gene>
    <name evidence="3" type="ORF">EVG20_g7117</name>
</gene>
<keyword evidence="4" id="KW-1185">Reference proteome</keyword>
<feature type="domain" description="C3H1-type" evidence="2">
    <location>
        <begin position="344"/>
        <end position="372"/>
    </location>
</feature>
<keyword evidence="1" id="KW-0863">Zinc-finger</keyword>
<sequence length="403" mass="44670">MAARTANQYQWSEVIAKVQELAETTVTDNVALAQKVRDLEDEVSVWKQAHAALKRPGLGSNGSSPASIDEKYLILAVIDGTRKSFSPSLLTRGEDGGRETGEELIQKIQEYLAKDTTIALKSYSVWLTVYVNRNSPGADILDVCSLDELNDFLYGLSQISPSVNIVDVKDQKESDAKIKEYIQTFATLPQTLRVFFGGGFGSEYTAILRILEAASASFKLVSLQGPKNFTLSKLAPPGQVLPLDKVFTKNGFSDRASHLGVTSPLSAGSVDEEIVLSQFEPSIFNTPTTRKARPVLDPNLPLYKQSPPPCNEHYLLEKCSKEDRCKYCHDYILNDEQLQMLAKSAKQSPCWYMNNGHECPYGPNCCWGHICPYGIKCFYLAKDKCRFKGAGMHRPQGDPSFSD</sequence>
<dbReference type="Pfam" id="PF25540">
    <property type="entry name" value="DUF7923"/>
    <property type="match status" value="1"/>
</dbReference>
<evidence type="ECO:0000256" key="1">
    <source>
        <dbReference type="PROSITE-ProRule" id="PRU00723"/>
    </source>
</evidence>
<comment type="caution">
    <text evidence="3">The sequence shown here is derived from an EMBL/GenBank/DDBJ whole genome shotgun (WGS) entry which is preliminary data.</text>
</comment>
<feature type="zinc finger region" description="C3H1-type" evidence="1">
    <location>
        <begin position="344"/>
        <end position="372"/>
    </location>
</feature>
<evidence type="ECO:0000259" key="2">
    <source>
        <dbReference type="PROSITE" id="PS50103"/>
    </source>
</evidence>
<dbReference type="EMBL" id="SEOQ01000518">
    <property type="protein sequence ID" value="TFY61276.1"/>
    <property type="molecule type" value="Genomic_DNA"/>
</dbReference>
<dbReference type="AlphaFoldDB" id="A0A4Y9YFD7"/>
<name>A0A4Y9YFD7_9AGAM</name>
<dbReference type="OrthoDB" id="2270193at2759"/>
<reference evidence="3 4" key="1">
    <citation type="submission" date="2019-02" db="EMBL/GenBank/DDBJ databases">
        <title>Genome sequencing of the rare red list fungi Dentipellis fragilis.</title>
        <authorList>
            <person name="Buettner E."/>
            <person name="Kellner H."/>
        </authorList>
    </citation>
    <scope>NUCLEOTIDE SEQUENCE [LARGE SCALE GENOMIC DNA]</scope>
    <source>
        <strain evidence="3 4">DSM 105465</strain>
    </source>
</reference>
<dbReference type="InterPro" id="IPR000571">
    <property type="entry name" value="Znf_CCCH"/>
</dbReference>
<accession>A0A4Y9YFD7</accession>
<keyword evidence="1" id="KW-0862">Zinc</keyword>
<keyword evidence="1" id="KW-0479">Metal-binding</keyword>
<evidence type="ECO:0000313" key="3">
    <source>
        <dbReference type="EMBL" id="TFY61276.1"/>
    </source>
</evidence>
<protein>
    <recommendedName>
        <fullName evidence="2">C3H1-type domain-containing protein</fullName>
    </recommendedName>
</protein>